<feature type="compositionally biased region" description="Polar residues" evidence="8">
    <location>
        <begin position="155"/>
        <end position="171"/>
    </location>
</feature>
<feature type="domain" description="Fido" evidence="9">
    <location>
        <begin position="19"/>
        <end position="160"/>
    </location>
</feature>
<keyword evidence="11" id="KW-1185">Reference proteome</keyword>
<gene>
    <name evidence="10" type="ORF">JOF29_005020</name>
</gene>
<dbReference type="Proteomes" id="UP000755585">
    <property type="component" value="Unassembled WGS sequence"/>
</dbReference>
<sequence length="191" mass="21395">MADRQRELESGEADIPRTYDARHLRAVHAYLFQDVYEWAGQTRQTELYKGHPGGFAPPGQVDRYLDDAAKLIESAEWASMSQREFGENAAKVYAYVNQAHPFREGNGRAAKLFMQHVAELSPYRLDSTQGRGQRVLPFLRLEVLLELSRRRRSGVPSTRTGPSPASATKGSAGSPRSPWMASSAARCSRER</sequence>
<dbReference type="EC" id="2.7.7.108" evidence="5"/>
<evidence type="ECO:0000256" key="3">
    <source>
        <dbReference type="ARBA" id="ARBA00022741"/>
    </source>
</evidence>
<dbReference type="Gene3D" id="1.10.3290.10">
    <property type="entry name" value="Fido-like domain"/>
    <property type="match status" value="1"/>
</dbReference>
<comment type="catalytic activity">
    <reaction evidence="7">
        <text>L-tyrosyl-[protein] + ATP = O-(5'-adenylyl)-L-tyrosyl-[protein] + diphosphate</text>
        <dbReference type="Rhea" id="RHEA:54288"/>
        <dbReference type="Rhea" id="RHEA-COMP:10136"/>
        <dbReference type="Rhea" id="RHEA-COMP:13846"/>
        <dbReference type="ChEBI" id="CHEBI:30616"/>
        <dbReference type="ChEBI" id="CHEBI:33019"/>
        <dbReference type="ChEBI" id="CHEBI:46858"/>
        <dbReference type="ChEBI" id="CHEBI:83624"/>
        <dbReference type="EC" id="2.7.7.108"/>
    </reaction>
</comment>
<dbReference type="InterPro" id="IPR036597">
    <property type="entry name" value="Fido-like_dom_sf"/>
</dbReference>
<keyword evidence="3" id="KW-0547">Nucleotide-binding</keyword>
<comment type="catalytic activity">
    <reaction evidence="6">
        <text>L-threonyl-[protein] + ATP = 3-O-(5'-adenylyl)-L-threonyl-[protein] + diphosphate</text>
        <dbReference type="Rhea" id="RHEA:54292"/>
        <dbReference type="Rhea" id="RHEA-COMP:11060"/>
        <dbReference type="Rhea" id="RHEA-COMP:13847"/>
        <dbReference type="ChEBI" id="CHEBI:30013"/>
        <dbReference type="ChEBI" id="CHEBI:30616"/>
        <dbReference type="ChEBI" id="CHEBI:33019"/>
        <dbReference type="ChEBI" id="CHEBI:138113"/>
        <dbReference type="EC" id="2.7.7.108"/>
    </reaction>
</comment>
<keyword evidence="1" id="KW-0808">Transferase</keyword>
<dbReference type="PANTHER" id="PTHR39560:SF1">
    <property type="entry name" value="PROTEIN ADENYLYLTRANSFERASE FIC-RELATED"/>
    <property type="match status" value="1"/>
</dbReference>
<keyword evidence="2" id="KW-0548">Nucleotidyltransferase</keyword>
<dbReference type="PANTHER" id="PTHR39560">
    <property type="entry name" value="PROTEIN ADENYLYLTRANSFERASE FIC-RELATED"/>
    <property type="match status" value="1"/>
</dbReference>
<feature type="region of interest" description="Disordered" evidence="8">
    <location>
        <begin position="150"/>
        <end position="191"/>
    </location>
</feature>
<dbReference type="EMBL" id="JAGINT010000002">
    <property type="protein sequence ID" value="MBP2353910.1"/>
    <property type="molecule type" value="Genomic_DNA"/>
</dbReference>
<proteinExistence type="predicted"/>
<reference evidence="10 11" key="1">
    <citation type="submission" date="2021-03" db="EMBL/GenBank/DDBJ databases">
        <title>Sequencing the genomes of 1000 actinobacteria strains.</title>
        <authorList>
            <person name="Klenk H.-P."/>
        </authorList>
    </citation>
    <scope>NUCLEOTIDE SEQUENCE [LARGE SCALE GENOMIC DNA]</scope>
    <source>
        <strain evidence="10 11">DSM 18824</strain>
    </source>
</reference>
<evidence type="ECO:0000256" key="8">
    <source>
        <dbReference type="SAM" id="MobiDB-lite"/>
    </source>
</evidence>
<comment type="caution">
    <text evidence="10">The sequence shown here is derived from an EMBL/GenBank/DDBJ whole genome shotgun (WGS) entry which is preliminary data.</text>
</comment>
<dbReference type="RefSeq" id="WP_209696798.1">
    <property type="nucleotide sequence ID" value="NZ_BAAAVU010000001.1"/>
</dbReference>
<dbReference type="Pfam" id="PF02661">
    <property type="entry name" value="Fic"/>
    <property type="match status" value="1"/>
</dbReference>
<protein>
    <recommendedName>
        <fullName evidence="5">protein adenylyltransferase</fullName>
        <ecNumber evidence="5">2.7.7.108</ecNumber>
    </recommendedName>
</protein>
<evidence type="ECO:0000256" key="1">
    <source>
        <dbReference type="ARBA" id="ARBA00022679"/>
    </source>
</evidence>
<dbReference type="SUPFAM" id="SSF140931">
    <property type="entry name" value="Fic-like"/>
    <property type="match status" value="1"/>
</dbReference>
<evidence type="ECO:0000256" key="5">
    <source>
        <dbReference type="ARBA" id="ARBA00034531"/>
    </source>
</evidence>
<evidence type="ECO:0000313" key="11">
    <source>
        <dbReference type="Proteomes" id="UP000755585"/>
    </source>
</evidence>
<accession>A0ABS4UQI9</accession>
<evidence type="ECO:0000256" key="4">
    <source>
        <dbReference type="ARBA" id="ARBA00022840"/>
    </source>
</evidence>
<evidence type="ECO:0000313" key="10">
    <source>
        <dbReference type="EMBL" id="MBP2353910.1"/>
    </source>
</evidence>
<dbReference type="PROSITE" id="PS51459">
    <property type="entry name" value="FIDO"/>
    <property type="match status" value="1"/>
</dbReference>
<evidence type="ECO:0000256" key="6">
    <source>
        <dbReference type="ARBA" id="ARBA00047939"/>
    </source>
</evidence>
<keyword evidence="4" id="KW-0067">ATP-binding</keyword>
<organism evidence="10 11">
    <name type="scientific">Kribbella aluminosa</name>
    <dbReference type="NCBI Taxonomy" id="416017"/>
    <lineage>
        <taxon>Bacteria</taxon>
        <taxon>Bacillati</taxon>
        <taxon>Actinomycetota</taxon>
        <taxon>Actinomycetes</taxon>
        <taxon>Propionibacteriales</taxon>
        <taxon>Kribbellaceae</taxon>
        <taxon>Kribbella</taxon>
    </lineage>
</organism>
<evidence type="ECO:0000259" key="9">
    <source>
        <dbReference type="PROSITE" id="PS51459"/>
    </source>
</evidence>
<name>A0ABS4UQI9_9ACTN</name>
<dbReference type="InterPro" id="IPR003812">
    <property type="entry name" value="Fido"/>
</dbReference>
<evidence type="ECO:0000256" key="2">
    <source>
        <dbReference type="ARBA" id="ARBA00022695"/>
    </source>
</evidence>
<evidence type="ECO:0000256" key="7">
    <source>
        <dbReference type="ARBA" id="ARBA00048696"/>
    </source>
</evidence>